<reference evidence="3 4" key="1">
    <citation type="submission" date="2017-01" db="EMBL/GenBank/DDBJ databases">
        <authorList>
            <person name="Mah S.A."/>
            <person name="Swanson W.J."/>
            <person name="Moy G.W."/>
            <person name="Vacquier V.D."/>
        </authorList>
    </citation>
    <scope>NUCLEOTIDE SEQUENCE [LARGE SCALE GENOMIC DNA]</scope>
    <source>
        <strain evidence="3 4">DSM 22694</strain>
    </source>
</reference>
<dbReference type="EMBL" id="CP019239">
    <property type="protein sequence ID" value="APW45017.1"/>
    <property type="molecule type" value="Genomic_DNA"/>
</dbReference>
<organism evidence="3 4">
    <name type="scientific">Rhodoferax saidenbachensis</name>
    <dbReference type="NCBI Taxonomy" id="1484693"/>
    <lineage>
        <taxon>Bacteria</taxon>
        <taxon>Pseudomonadati</taxon>
        <taxon>Pseudomonadota</taxon>
        <taxon>Betaproteobacteria</taxon>
        <taxon>Burkholderiales</taxon>
        <taxon>Comamonadaceae</taxon>
        <taxon>Rhodoferax</taxon>
    </lineage>
</organism>
<dbReference type="KEGG" id="rsb:RS694_19945"/>
<feature type="domain" description="Solute-binding protein family 3/N-terminal" evidence="2">
    <location>
        <begin position="20"/>
        <end position="249"/>
    </location>
</feature>
<evidence type="ECO:0000313" key="4">
    <source>
        <dbReference type="Proteomes" id="UP000186110"/>
    </source>
</evidence>
<dbReference type="InterPro" id="IPR001638">
    <property type="entry name" value="Solute-binding_3/MltF_N"/>
</dbReference>
<dbReference type="PANTHER" id="PTHR35936:SF19">
    <property type="entry name" value="AMINO-ACID-BINDING PROTEIN YXEM-RELATED"/>
    <property type="match status" value="1"/>
</dbReference>
<dbReference type="Proteomes" id="UP000186110">
    <property type="component" value="Chromosome"/>
</dbReference>
<dbReference type="SMART" id="SM00062">
    <property type="entry name" value="PBPb"/>
    <property type="match status" value="1"/>
</dbReference>
<keyword evidence="4" id="KW-1185">Reference proteome</keyword>
<evidence type="ECO:0000256" key="1">
    <source>
        <dbReference type="ARBA" id="ARBA00022729"/>
    </source>
</evidence>
<gene>
    <name evidence="3" type="ORF">RS694_19945</name>
</gene>
<evidence type="ECO:0000259" key="2">
    <source>
        <dbReference type="SMART" id="SM00062"/>
    </source>
</evidence>
<protein>
    <recommendedName>
        <fullName evidence="2">Solute-binding protein family 3/N-terminal domain-containing protein</fullName>
    </recommendedName>
</protein>
<dbReference type="Gene3D" id="3.40.190.10">
    <property type="entry name" value="Periplasmic binding protein-like II"/>
    <property type="match status" value="2"/>
</dbReference>
<name>A0A1P8KG29_9BURK</name>
<sequence>MALCALALPSAVWAGDCVKTVRWYDDAPYAFKGVDGEVQGFSSDLIREALVRMGCTTRFVEMPWARALVELEAGRLDILPGALKTPERERFAYFSRPINRSPNVLFVSKAAAEKYRLKNLTDMVGTDFRLGAQIGVAYGPEYVALQSNPAFVERLVPITQRRSAWKMVEAGRLDGMIADEVTGLVELQQLGISQSVVKTKVIVSSESAMVALSRQSLTRGFVDALDRSLNGMLADGRYKQLWEHYMPCPAAAEGLGCR</sequence>
<accession>A0A1P8KG29</accession>
<dbReference type="AlphaFoldDB" id="A0A1P8KG29"/>
<dbReference type="STRING" id="1484693.RS694_19945"/>
<dbReference type="eggNOG" id="COG0834">
    <property type="taxonomic scope" value="Bacteria"/>
</dbReference>
<keyword evidence="1" id="KW-0732">Signal</keyword>
<evidence type="ECO:0000313" key="3">
    <source>
        <dbReference type="EMBL" id="APW45017.1"/>
    </source>
</evidence>
<proteinExistence type="predicted"/>
<dbReference type="PANTHER" id="PTHR35936">
    <property type="entry name" value="MEMBRANE-BOUND LYTIC MUREIN TRANSGLYCOSYLASE F"/>
    <property type="match status" value="1"/>
</dbReference>
<dbReference type="Pfam" id="PF00497">
    <property type="entry name" value="SBP_bac_3"/>
    <property type="match status" value="1"/>
</dbReference>
<dbReference type="SUPFAM" id="SSF53850">
    <property type="entry name" value="Periplasmic binding protein-like II"/>
    <property type="match status" value="1"/>
</dbReference>